<keyword evidence="7" id="KW-1185">Reference proteome</keyword>
<evidence type="ECO:0000256" key="2">
    <source>
        <dbReference type="ARBA" id="ARBA00022723"/>
    </source>
</evidence>
<dbReference type="GO" id="GO:0046872">
    <property type="term" value="F:metal ion binding"/>
    <property type="evidence" value="ECO:0007669"/>
    <property type="project" value="UniProtKB-KW"/>
</dbReference>
<dbReference type="EMBL" id="MU853360">
    <property type="protein sequence ID" value="KAK4108753.1"/>
    <property type="molecule type" value="Genomic_DNA"/>
</dbReference>
<proteinExistence type="inferred from homology"/>
<dbReference type="Gene3D" id="3.90.1590.10">
    <property type="entry name" value="glutathione-dependent formaldehyde- activating enzyme (gfa)"/>
    <property type="match status" value="3"/>
</dbReference>
<dbReference type="RefSeq" id="XP_064666323.1">
    <property type="nucleotide sequence ID" value="XM_064816016.1"/>
</dbReference>
<feature type="domain" description="CENP-V/GFA" evidence="5">
    <location>
        <begin position="8"/>
        <end position="126"/>
    </location>
</feature>
<evidence type="ECO:0000313" key="7">
    <source>
        <dbReference type="Proteomes" id="UP001302812"/>
    </source>
</evidence>
<sequence>MEPSTNSISLSCHCGHARQTVTPRCTGNLFSDLSFCHCDTCRYTTGLLCTSYVPIASTPRPNFSGLLGYWTGPLSARYFCQTCGCHVFRAKRPSEFALEDEWEWEVATGVIIDAPEEPDNNPQPKNWRHAHAEDTRDGGLSVWMPHTDNTLAFSSLSTADTHKTGPETEVDHDTPLLASCHCTAITLSITRPRPFSPDNPGSPFPDLLLPYCSTPSATIANPSNVKWYLRDPNPSLLEAEGRRHHRYLAGTCACPSCRQTSGFEIQTWAFIPRRNISIRHHEAGLQSSTSAPGSTSPVYTYIPLDFGSHPSSSHSTTTATPHPHLKAYESSPSKYRNFCGQCGATVFWHDDERPDLIDVSAGLFRSLSSGGSGTGEGARAEGWLEWWTGRVSFSEQAGKGRSGAAKAFGEGVVKWLEAGFGSPAAA</sequence>
<dbReference type="Proteomes" id="UP001302812">
    <property type="component" value="Unassembled WGS sequence"/>
</dbReference>
<dbReference type="InterPro" id="IPR006913">
    <property type="entry name" value="CENP-V/GFA"/>
</dbReference>
<comment type="caution">
    <text evidence="6">The sequence shown here is derived from an EMBL/GenBank/DDBJ whole genome shotgun (WGS) entry which is preliminary data.</text>
</comment>
<dbReference type="PANTHER" id="PTHR33337:SF30">
    <property type="entry name" value="DUF636 DOMAIN PROTEIN (AFU_ORTHOLOGUE AFUA_1G03180)"/>
    <property type="match status" value="1"/>
</dbReference>
<comment type="similarity">
    <text evidence="1">Belongs to the Gfa family.</text>
</comment>
<organism evidence="6 7">
    <name type="scientific">Canariomyces notabilis</name>
    <dbReference type="NCBI Taxonomy" id="2074819"/>
    <lineage>
        <taxon>Eukaryota</taxon>
        <taxon>Fungi</taxon>
        <taxon>Dikarya</taxon>
        <taxon>Ascomycota</taxon>
        <taxon>Pezizomycotina</taxon>
        <taxon>Sordariomycetes</taxon>
        <taxon>Sordariomycetidae</taxon>
        <taxon>Sordariales</taxon>
        <taxon>Chaetomiaceae</taxon>
        <taxon>Canariomyces</taxon>
    </lineage>
</organism>
<reference evidence="6" key="2">
    <citation type="submission" date="2023-05" db="EMBL/GenBank/DDBJ databases">
        <authorList>
            <consortium name="Lawrence Berkeley National Laboratory"/>
            <person name="Steindorff A."/>
            <person name="Hensen N."/>
            <person name="Bonometti L."/>
            <person name="Westerberg I."/>
            <person name="Brannstrom I.O."/>
            <person name="Guillou S."/>
            <person name="Cros-Aarteil S."/>
            <person name="Calhoun S."/>
            <person name="Haridas S."/>
            <person name="Kuo A."/>
            <person name="Mondo S."/>
            <person name="Pangilinan J."/>
            <person name="Riley R."/>
            <person name="Labutti K."/>
            <person name="Andreopoulos B."/>
            <person name="Lipzen A."/>
            <person name="Chen C."/>
            <person name="Yanf M."/>
            <person name="Daum C."/>
            <person name="Ng V."/>
            <person name="Clum A."/>
            <person name="Ohm R."/>
            <person name="Martin F."/>
            <person name="Silar P."/>
            <person name="Natvig D."/>
            <person name="Lalanne C."/>
            <person name="Gautier V."/>
            <person name="Ament-Velasquez S.L."/>
            <person name="Kruys A."/>
            <person name="Hutchinson M.I."/>
            <person name="Powell A.J."/>
            <person name="Barry K."/>
            <person name="Miller A.N."/>
            <person name="Grigoriev I.V."/>
            <person name="Debuchy R."/>
            <person name="Gladieux P."/>
            <person name="Thoren M.H."/>
            <person name="Johannesson H."/>
        </authorList>
    </citation>
    <scope>NUCLEOTIDE SEQUENCE</scope>
    <source>
        <strain evidence="6">CBS 508.74</strain>
    </source>
</reference>
<evidence type="ECO:0000313" key="6">
    <source>
        <dbReference type="EMBL" id="KAK4108753.1"/>
    </source>
</evidence>
<reference evidence="6" key="1">
    <citation type="journal article" date="2023" name="Mol. Phylogenet. Evol.">
        <title>Genome-scale phylogeny and comparative genomics of the fungal order Sordariales.</title>
        <authorList>
            <person name="Hensen N."/>
            <person name="Bonometti L."/>
            <person name="Westerberg I."/>
            <person name="Brannstrom I.O."/>
            <person name="Guillou S."/>
            <person name="Cros-Aarteil S."/>
            <person name="Calhoun S."/>
            <person name="Haridas S."/>
            <person name="Kuo A."/>
            <person name="Mondo S."/>
            <person name="Pangilinan J."/>
            <person name="Riley R."/>
            <person name="LaButti K."/>
            <person name="Andreopoulos B."/>
            <person name="Lipzen A."/>
            <person name="Chen C."/>
            <person name="Yan M."/>
            <person name="Daum C."/>
            <person name="Ng V."/>
            <person name="Clum A."/>
            <person name="Steindorff A."/>
            <person name="Ohm R.A."/>
            <person name="Martin F."/>
            <person name="Silar P."/>
            <person name="Natvig D.O."/>
            <person name="Lalanne C."/>
            <person name="Gautier V."/>
            <person name="Ament-Velasquez S.L."/>
            <person name="Kruys A."/>
            <person name="Hutchinson M.I."/>
            <person name="Powell A.J."/>
            <person name="Barry K."/>
            <person name="Miller A.N."/>
            <person name="Grigoriev I.V."/>
            <person name="Debuchy R."/>
            <person name="Gladieux P."/>
            <person name="Hiltunen Thoren M."/>
            <person name="Johannesson H."/>
        </authorList>
    </citation>
    <scope>NUCLEOTIDE SEQUENCE</scope>
    <source>
        <strain evidence="6">CBS 508.74</strain>
    </source>
</reference>
<gene>
    <name evidence="6" type="ORF">N656DRAFT_783716</name>
</gene>
<keyword evidence="3" id="KW-0862">Zinc</keyword>
<dbReference type="AlphaFoldDB" id="A0AAN6QEK4"/>
<keyword evidence="4" id="KW-0456">Lyase</keyword>
<evidence type="ECO:0000256" key="1">
    <source>
        <dbReference type="ARBA" id="ARBA00005495"/>
    </source>
</evidence>
<dbReference type="InterPro" id="IPR011057">
    <property type="entry name" value="Mss4-like_sf"/>
</dbReference>
<dbReference type="PANTHER" id="PTHR33337">
    <property type="entry name" value="GFA DOMAIN-CONTAINING PROTEIN"/>
    <property type="match status" value="1"/>
</dbReference>
<protein>
    <recommendedName>
        <fullName evidence="5">CENP-V/GFA domain-containing protein</fullName>
    </recommendedName>
</protein>
<dbReference type="SUPFAM" id="SSF51316">
    <property type="entry name" value="Mss4-like"/>
    <property type="match status" value="3"/>
</dbReference>
<dbReference type="GeneID" id="89940141"/>
<keyword evidence="2" id="KW-0479">Metal-binding</keyword>
<name>A0AAN6QEK4_9PEZI</name>
<evidence type="ECO:0000259" key="5">
    <source>
        <dbReference type="PROSITE" id="PS51891"/>
    </source>
</evidence>
<accession>A0AAN6QEK4</accession>
<dbReference type="PROSITE" id="PS51891">
    <property type="entry name" value="CENP_V_GFA"/>
    <property type="match status" value="1"/>
</dbReference>
<dbReference type="GO" id="GO:0016846">
    <property type="term" value="F:carbon-sulfur lyase activity"/>
    <property type="evidence" value="ECO:0007669"/>
    <property type="project" value="InterPro"/>
</dbReference>
<evidence type="ECO:0000256" key="3">
    <source>
        <dbReference type="ARBA" id="ARBA00022833"/>
    </source>
</evidence>
<evidence type="ECO:0000256" key="4">
    <source>
        <dbReference type="ARBA" id="ARBA00023239"/>
    </source>
</evidence>